<keyword evidence="2" id="KW-1185">Reference proteome</keyword>
<proteinExistence type="predicted"/>
<protein>
    <submittedName>
        <fullName evidence="1">Uncharacterized protein</fullName>
    </submittedName>
</protein>
<dbReference type="Proteomes" id="UP000054843">
    <property type="component" value="Unassembled WGS sequence"/>
</dbReference>
<organism evidence="1 2">
    <name type="scientific">Trichinella papuae</name>
    <dbReference type="NCBI Taxonomy" id="268474"/>
    <lineage>
        <taxon>Eukaryota</taxon>
        <taxon>Metazoa</taxon>
        <taxon>Ecdysozoa</taxon>
        <taxon>Nematoda</taxon>
        <taxon>Enoplea</taxon>
        <taxon>Dorylaimia</taxon>
        <taxon>Trichinellida</taxon>
        <taxon>Trichinellidae</taxon>
        <taxon>Trichinella</taxon>
    </lineage>
</organism>
<gene>
    <name evidence="1" type="ORF">T10_6439</name>
</gene>
<dbReference type="AlphaFoldDB" id="A0A0V1MBS7"/>
<evidence type="ECO:0000313" key="2">
    <source>
        <dbReference type="Proteomes" id="UP000054843"/>
    </source>
</evidence>
<comment type="caution">
    <text evidence="1">The sequence shown here is derived from an EMBL/GenBank/DDBJ whole genome shotgun (WGS) entry which is preliminary data.</text>
</comment>
<dbReference type="EMBL" id="JYDO01000150">
    <property type="protein sequence ID" value="KRZ68928.1"/>
    <property type="molecule type" value="Genomic_DNA"/>
</dbReference>
<name>A0A0V1MBS7_9BILA</name>
<sequence>MRHGILGSVFSVRSFLELLENHNSASVSSRLPFNAAPHVCCSEREQCGNHSSSHVDRIAQPAIWSSQSRRPEAHRQDDPAAALCTCQLEKLTLDTYRDYQALASVQRFLPKKISRKNFPQKAATFLCIRIGHVPNLAAIYSKITGYVSLKRPVALRYQSMYPFQ</sequence>
<accession>A0A0V1MBS7</accession>
<evidence type="ECO:0000313" key="1">
    <source>
        <dbReference type="EMBL" id="KRZ68928.1"/>
    </source>
</evidence>
<reference evidence="1 2" key="1">
    <citation type="submission" date="2015-01" db="EMBL/GenBank/DDBJ databases">
        <title>Evolution of Trichinella species and genotypes.</title>
        <authorList>
            <person name="Korhonen P.K."/>
            <person name="Edoardo P."/>
            <person name="Giuseppe L.R."/>
            <person name="Gasser R.B."/>
        </authorList>
    </citation>
    <scope>NUCLEOTIDE SEQUENCE [LARGE SCALE GENOMIC DNA]</scope>
    <source>
        <strain evidence="1">ISS1980</strain>
    </source>
</reference>